<dbReference type="Pfam" id="PF02784">
    <property type="entry name" value="Orn_Arg_deC_N"/>
    <property type="match status" value="1"/>
</dbReference>
<dbReference type="GO" id="GO:0004586">
    <property type="term" value="F:ornithine decarboxylase activity"/>
    <property type="evidence" value="ECO:0007669"/>
    <property type="project" value="UniProtKB-EC"/>
</dbReference>
<evidence type="ECO:0000256" key="1">
    <source>
        <dbReference type="ARBA" id="ARBA00001933"/>
    </source>
</evidence>
<dbReference type="PRINTS" id="PR01179">
    <property type="entry name" value="ODADCRBXLASE"/>
</dbReference>
<dbReference type="Pfam" id="PF00278">
    <property type="entry name" value="Orn_DAP_Arg_deC"/>
    <property type="match status" value="2"/>
</dbReference>
<evidence type="ECO:0000256" key="8">
    <source>
        <dbReference type="ARBA" id="ARBA00049127"/>
    </source>
</evidence>
<dbReference type="CDD" id="cd00622">
    <property type="entry name" value="PLPDE_III_ODC"/>
    <property type="match status" value="1"/>
</dbReference>
<dbReference type="PANTHER" id="PTHR11482:SF6">
    <property type="entry name" value="ORNITHINE DECARBOXYLASE 1-RELATED"/>
    <property type="match status" value="1"/>
</dbReference>
<keyword evidence="4" id="KW-0456">Lyase</keyword>
<dbReference type="OrthoDB" id="5034579at2759"/>
<dbReference type="PROSITE" id="PS00878">
    <property type="entry name" value="ODR_DC_2_1"/>
    <property type="match status" value="1"/>
</dbReference>
<comment type="catalytic activity">
    <reaction evidence="8">
        <text>L-ornithine + H(+) = putrescine + CO2</text>
        <dbReference type="Rhea" id="RHEA:22964"/>
        <dbReference type="ChEBI" id="CHEBI:15378"/>
        <dbReference type="ChEBI" id="CHEBI:16526"/>
        <dbReference type="ChEBI" id="CHEBI:46911"/>
        <dbReference type="ChEBI" id="CHEBI:326268"/>
        <dbReference type="EC" id="4.1.1.17"/>
    </reaction>
</comment>
<keyword evidence="14" id="KW-1185">Reference proteome</keyword>
<dbReference type="Proteomes" id="UP000664859">
    <property type="component" value="Unassembled WGS sequence"/>
</dbReference>
<comment type="pathway">
    <text evidence="5">Amine and polyamine biosynthesis; putrescine biosynthesis via L-ornithine pathway; putrescine from L-ornithine: step 1/1.</text>
</comment>
<dbReference type="InterPro" id="IPR002433">
    <property type="entry name" value="Orn_de-COase"/>
</dbReference>
<dbReference type="InterPro" id="IPR022643">
    <property type="entry name" value="De-COase2_C"/>
</dbReference>
<dbReference type="InterPro" id="IPR000183">
    <property type="entry name" value="Orn/DAP/Arg_de-COase"/>
</dbReference>
<sequence>MPFLRDAASAAAFVLNCQELHGVLLESIMDPIEPEETSEQDGYTVEMFVKEQEFPPLMINVLSRFGATVTGEAGPIGVKSVAAGIIQNEDLDDTFYIVDLGNTYRLYAAWKSALPEVTPFYAVKCCPEPSIIATLAACGAGFDCASAAEIQLALNEGVGPHRIIFAHPCKRPSDIRFAKNKGVKLTTFDSTNEVNKLAQYYHGCELVLRIRADDPTAMLPLGSKYGANIEEVPELLAEVKKLGMKVVGVSFHVGSGARDPNAFAVAIGLARNVFDQATALGFHMRLLDLGGGFTGRFDSEGNILSMKGALPGAINTAIAKHFPAALIKRSNSTVTSSSLQHQTCASERVFDEALVFLAVAVRALTSKDGKRGVQIIAEPGRYFAEASMHLATHVHGYRLRTEPVDALDRALAEKLQIGPTDEVGMADFVEYWISDGLYGSLNAVIYDQAVPRAWLLPGPSLPPLENPSTLLRSTVFGPTCDSLDVVFRGLKEREFSDEGVVSSVSGPGCDSLDVIVLRDVLLPQLRVGDWMLFPYFGAYTIAGATNFNGIQVRRAYIPDNRNECAASDQSPPQPV</sequence>
<dbReference type="FunFam" id="3.20.20.10:FF:000005">
    <property type="entry name" value="Ornithine decarboxylase"/>
    <property type="match status" value="1"/>
</dbReference>
<dbReference type="PRINTS" id="PR01182">
    <property type="entry name" value="ORNDCRBXLASE"/>
</dbReference>
<dbReference type="InterPro" id="IPR029066">
    <property type="entry name" value="PLP-binding_barrel"/>
</dbReference>
<comment type="subunit">
    <text evidence="7">Homodimer. Only the dimer is catalytically active, as the active sites are constructed of residues from both monomers.</text>
</comment>
<dbReference type="EC" id="4.1.1.17" evidence="6"/>
<dbReference type="InterPro" id="IPR022644">
    <property type="entry name" value="De-COase2_N"/>
</dbReference>
<feature type="modified residue" description="N6-(pyridoxal phosphate)lysine" evidence="9">
    <location>
        <position position="124"/>
    </location>
</feature>
<feature type="domain" description="Orn/DAP/Arg decarboxylase 2 C-terminal" evidence="11">
    <location>
        <begin position="431"/>
        <end position="489"/>
    </location>
</feature>
<organism evidence="13 14">
    <name type="scientific">Tribonema minus</name>
    <dbReference type="NCBI Taxonomy" id="303371"/>
    <lineage>
        <taxon>Eukaryota</taxon>
        <taxon>Sar</taxon>
        <taxon>Stramenopiles</taxon>
        <taxon>Ochrophyta</taxon>
        <taxon>PX clade</taxon>
        <taxon>Xanthophyceae</taxon>
        <taxon>Tribonematales</taxon>
        <taxon>Tribonemataceae</taxon>
        <taxon>Tribonema</taxon>
    </lineage>
</organism>
<evidence type="ECO:0000256" key="6">
    <source>
        <dbReference type="ARBA" id="ARBA00034138"/>
    </source>
</evidence>
<evidence type="ECO:0000259" key="11">
    <source>
        <dbReference type="Pfam" id="PF00278"/>
    </source>
</evidence>
<dbReference type="InterPro" id="IPR009006">
    <property type="entry name" value="Ala_racemase/Decarboxylase_C"/>
</dbReference>
<evidence type="ECO:0000256" key="9">
    <source>
        <dbReference type="PIRSR" id="PIRSR600183-50"/>
    </source>
</evidence>
<accession>A0A835ZBZ2</accession>
<dbReference type="Gene3D" id="3.20.20.10">
    <property type="entry name" value="Alanine racemase"/>
    <property type="match status" value="1"/>
</dbReference>
<dbReference type="GO" id="GO:0033387">
    <property type="term" value="P:putrescine biosynthetic process from arginine, via ornithine"/>
    <property type="evidence" value="ECO:0007669"/>
    <property type="project" value="TreeGrafter"/>
</dbReference>
<proteinExistence type="inferred from homology"/>
<dbReference type="Gene3D" id="2.40.37.10">
    <property type="entry name" value="Lyase, Ornithine Decarboxylase, Chain A, domain 1"/>
    <property type="match status" value="2"/>
</dbReference>
<evidence type="ECO:0000313" key="14">
    <source>
        <dbReference type="Proteomes" id="UP000664859"/>
    </source>
</evidence>
<evidence type="ECO:0000256" key="7">
    <source>
        <dbReference type="ARBA" id="ARBA00046672"/>
    </source>
</evidence>
<comment type="caution">
    <text evidence="13">The sequence shown here is derived from an EMBL/GenBank/DDBJ whole genome shotgun (WGS) entry which is preliminary data.</text>
</comment>
<evidence type="ECO:0000256" key="10">
    <source>
        <dbReference type="RuleBase" id="RU003737"/>
    </source>
</evidence>
<feature type="domain" description="Orn/DAP/Arg decarboxylase 2 C-terminal" evidence="11">
    <location>
        <begin position="498"/>
        <end position="537"/>
    </location>
</feature>
<evidence type="ECO:0000256" key="4">
    <source>
        <dbReference type="ARBA" id="ARBA00023239"/>
    </source>
</evidence>
<evidence type="ECO:0000256" key="3">
    <source>
        <dbReference type="ARBA" id="ARBA00022898"/>
    </source>
</evidence>
<comment type="similarity">
    <text evidence="2 10">Belongs to the Orn/Lys/Arg decarboxylase class-II family.</text>
</comment>
<feature type="domain" description="Orn/DAP/Arg decarboxylase 2 N-terminal" evidence="12">
    <location>
        <begin position="104"/>
        <end position="324"/>
    </location>
</feature>
<dbReference type="GO" id="GO:0005737">
    <property type="term" value="C:cytoplasm"/>
    <property type="evidence" value="ECO:0007669"/>
    <property type="project" value="TreeGrafter"/>
</dbReference>
<evidence type="ECO:0000259" key="12">
    <source>
        <dbReference type="Pfam" id="PF02784"/>
    </source>
</evidence>
<evidence type="ECO:0000256" key="5">
    <source>
        <dbReference type="ARBA" id="ARBA00034115"/>
    </source>
</evidence>
<dbReference type="SUPFAM" id="SSF51419">
    <property type="entry name" value="PLP-binding barrel"/>
    <property type="match status" value="1"/>
</dbReference>
<dbReference type="AlphaFoldDB" id="A0A835ZBZ2"/>
<dbReference type="EMBL" id="JAFCMP010000025">
    <property type="protein sequence ID" value="KAG5190941.1"/>
    <property type="molecule type" value="Genomic_DNA"/>
</dbReference>
<dbReference type="InterPro" id="IPR022653">
    <property type="entry name" value="De-COase2_pyr-phos_BS"/>
</dbReference>
<reference evidence="13" key="1">
    <citation type="submission" date="2021-02" db="EMBL/GenBank/DDBJ databases">
        <title>First Annotated Genome of the Yellow-green Alga Tribonema minus.</title>
        <authorList>
            <person name="Mahan K.M."/>
        </authorList>
    </citation>
    <scope>NUCLEOTIDE SEQUENCE</scope>
    <source>
        <strain evidence="13">UTEX B ZZ1240</strain>
    </source>
</reference>
<dbReference type="PANTHER" id="PTHR11482">
    <property type="entry name" value="ARGININE/DIAMINOPIMELATE/ORNITHINE DECARBOXYLASE"/>
    <property type="match status" value="1"/>
</dbReference>
<comment type="cofactor">
    <cofactor evidence="1 9">
        <name>pyridoxal 5'-phosphate</name>
        <dbReference type="ChEBI" id="CHEBI:597326"/>
    </cofactor>
</comment>
<protein>
    <recommendedName>
        <fullName evidence="6">ornithine decarboxylase</fullName>
        <ecNumber evidence="6">4.1.1.17</ecNumber>
    </recommendedName>
</protein>
<gene>
    <name evidence="13" type="ORF">JKP88DRAFT_251889</name>
</gene>
<dbReference type="SUPFAM" id="SSF50621">
    <property type="entry name" value="Alanine racemase C-terminal domain-like"/>
    <property type="match status" value="2"/>
</dbReference>
<keyword evidence="3 9" id="KW-0663">Pyridoxal phosphate</keyword>
<feature type="active site" description="Proton donor" evidence="9">
    <location>
        <position position="509"/>
    </location>
</feature>
<evidence type="ECO:0000313" key="13">
    <source>
        <dbReference type="EMBL" id="KAG5190941.1"/>
    </source>
</evidence>
<evidence type="ECO:0000256" key="2">
    <source>
        <dbReference type="ARBA" id="ARBA00008872"/>
    </source>
</evidence>
<name>A0A835ZBZ2_9STRA</name>